<dbReference type="PANTHER" id="PTHR34989:SF1">
    <property type="entry name" value="PROTEIN HDED"/>
    <property type="match status" value="1"/>
</dbReference>
<evidence type="ECO:0000256" key="1">
    <source>
        <dbReference type="SAM" id="Phobius"/>
    </source>
</evidence>
<protein>
    <submittedName>
        <fullName evidence="2">HdeD family acid-resistance protein</fullName>
    </submittedName>
</protein>
<dbReference type="GO" id="GO:0005886">
    <property type="term" value="C:plasma membrane"/>
    <property type="evidence" value="ECO:0007669"/>
    <property type="project" value="TreeGrafter"/>
</dbReference>
<proteinExistence type="predicted"/>
<keyword evidence="1" id="KW-0812">Transmembrane</keyword>
<evidence type="ECO:0000313" key="2">
    <source>
        <dbReference type="EMBL" id="MVU82803.1"/>
    </source>
</evidence>
<feature type="transmembrane region" description="Helical" evidence="1">
    <location>
        <begin position="48"/>
        <end position="73"/>
    </location>
</feature>
<dbReference type="EMBL" id="WRPP01000010">
    <property type="protein sequence ID" value="MVU82803.1"/>
    <property type="molecule type" value="Genomic_DNA"/>
</dbReference>
<feature type="transmembrane region" description="Helical" evidence="1">
    <location>
        <begin position="103"/>
        <end position="123"/>
    </location>
</feature>
<keyword evidence="1" id="KW-0472">Membrane</keyword>
<dbReference type="Pfam" id="PF03729">
    <property type="entry name" value="DUF308"/>
    <property type="match status" value="2"/>
</dbReference>
<dbReference type="InterPro" id="IPR052712">
    <property type="entry name" value="Acid_resist_chaperone_HdeD"/>
</dbReference>
<feature type="transmembrane region" description="Helical" evidence="1">
    <location>
        <begin position="160"/>
        <end position="182"/>
    </location>
</feature>
<keyword evidence="3" id="KW-1185">Reference proteome</keyword>
<evidence type="ECO:0000313" key="3">
    <source>
        <dbReference type="Proteomes" id="UP000466794"/>
    </source>
</evidence>
<comment type="caution">
    <text evidence="2">The sequence shown here is derived from an EMBL/GenBank/DDBJ whole genome shotgun (WGS) entry which is preliminary data.</text>
</comment>
<feature type="transmembrane region" description="Helical" evidence="1">
    <location>
        <begin position="135"/>
        <end position="153"/>
    </location>
</feature>
<dbReference type="PANTHER" id="PTHR34989">
    <property type="entry name" value="PROTEIN HDED"/>
    <property type="match status" value="1"/>
</dbReference>
<organism evidence="2 3">
    <name type="scientific">Nocardia terrae</name>
    <dbReference type="NCBI Taxonomy" id="2675851"/>
    <lineage>
        <taxon>Bacteria</taxon>
        <taxon>Bacillati</taxon>
        <taxon>Actinomycetota</taxon>
        <taxon>Actinomycetes</taxon>
        <taxon>Mycobacteriales</taxon>
        <taxon>Nocardiaceae</taxon>
        <taxon>Nocardia</taxon>
    </lineage>
</organism>
<name>A0A7K1V817_9NOCA</name>
<sequence length="196" mass="20674">MAIIEERVQEGPVHAVARNAWQSILVTGIISVALGIVILVWPGPTLVVAGVLFGIYLVVSGVIGLIAAFGIPVSPWTRVLSFIAAIASLVLGFFCFRNDFQAIALLALWIGITWTFRGTVLLVTALSDTVIPGRGWQVLLGIVLVAGGGLLIVEPFRSIATLVIVVGCWLIAIGVFEVISAFQVKNRLVSNTTGGA</sequence>
<feature type="transmembrane region" description="Helical" evidence="1">
    <location>
        <begin position="79"/>
        <end position="96"/>
    </location>
</feature>
<dbReference type="Proteomes" id="UP000466794">
    <property type="component" value="Unassembled WGS sequence"/>
</dbReference>
<feature type="transmembrane region" description="Helical" evidence="1">
    <location>
        <begin position="20"/>
        <end position="41"/>
    </location>
</feature>
<keyword evidence="1" id="KW-1133">Transmembrane helix</keyword>
<gene>
    <name evidence="2" type="ORF">GPX89_36910</name>
</gene>
<accession>A0A7K1V817</accession>
<reference evidence="2 3" key="1">
    <citation type="submission" date="2019-12" db="EMBL/GenBank/DDBJ databases">
        <title>Nocardia sp. nov. ET3-3 isolated from soil.</title>
        <authorList>
            <person name="Kanchanasin P."/>
            <person name="Tanasupawat S."/>
            <person name="Yuki M."/>
            <person name="Kudo T."/>
        </authorList>
    </citation>
    <scope>NUCLEOTIDE SEQUENCE [LARGE SCALE GENOMIC DNA]</scope>
    <source>
        <strain evidence="2 3">ET3-3</strain>
    </source>
</reference>
<dbReference type="AlphaFoldDB" id="A0A7K1V817"/>
<dbReference type="InterPro" id="IPR005325">
    <property type="entry name" value="DUF308_memb"/>
</dbReference>